<evidence type="ECO:0000256" key="2">
    <source>
        <dbReference type="ARBA" id="ARBA00023002"/>
    </source>
</evidence>
<protein>
    <submittedName>
        <fullName evidence="4">Aldehyde dehydrogenase</fullName>
    </submittedName>
</protein>
<dbReference type="PANTHER" id="PTHR43353">
    <property type="entry name" value="SUCCINATE-SEMIALDEHYDE DEHYDROGENASE, MITOCHONDRIAL"/>
    <property type="match status" value="1"/>
</dbReference>
<proteinExistence type="inferred from homology"/>
<dbReference type="PANTHER" id="PTHR43353:SF5">
    <property type="entry name" value="SUCCINATE-SEMIALDEHYDE DEHYDROGENASE, MITOCHONDRIAL"/>
    <property type="match status" value="1"/>
</dbReference>
<dbReference type="InterPro" id="IPR016163">
    <property type="entry name" value="Ald_DH_C"/>
</dbReference>
<gene>
    <name evidence="4" type="ORF">BURMUCGD2_5810</name>
</gene>
<dbReference type="Proteomes" id="UP000004535">
    <property type="component" value="Unassembled WGS sequence"/>
</dbReference>
<comment type="caution">
    <text evidence="4">The sequence shown here is derived from an EMBL/GenBank/DDBJ whole genome shotgun (WGS) entry which is preliminary data.</text>
</comment>
<evidence type="ECO:0000313" key="4">
    <source>
        <dbReference type="EMBL" id="EEE08669.1"/>
    </source>
</evidence>
<comment type="similarity">
    <text evidence="1">Belongs to the aldehyde dehydrogenase family.</text>
</comment>
<dbReference type="EMBL" id="ACFC01000002">
    <property type="protein sequence ID" value="EEE08669.1"/>
    <property type="molecule type" value="Genomic_DNA"/>
</dbReference>
<evidence type="ECO:0000256" key="1">
    <source>
        <dbReference type="ARBA" id="ARBA00009986"/>
    </source>
</evidence>
<dbReference type="InterPro" id="IPR016160">
    <property type="entry name" value="Ald_DH_CS_CYS"/>
</dbReference>
<dbReference type="Gene3D" id="3.40.309.10">
    <property type="entry name" value="Aldehyde Dehydrogenase, Chain A, domain 2"/>
    <property type="match status" value="1"/>
</dbReference>
<dbReference type="SUPFAM" id="SSF53720">
    <property type="entry name" value="ALDH-like"/>
    <property type="match status" value="1"/>
</dbReference>
<feature type="domain" description="Aldehyde dehydrogenase" evidence="3">
    <location>
        <begin position="99"/>
        <end position="543"/>
    </location>
</feature>
<dbReference type="InterPro" id="IPR015590">
    <property type="entry name" value="Aldehyde_DH_dom"/>
</dbReference>
<dbReference type="InterPro" id="IPR050740">
    <property type="entry name" value="Aldehyde_DH_Superfamily"/>
</dbReference>
<accession>B9BL52</accession>
<evidence type="ECO:0000259" key="3">
    <source>
        <dbReference type="Pfam" id="PF00171"/>
    </source>
</evidence>
<sequence length="578" mass="63255">MTRHAARVIMPIQDRGSFSSGFRIARPSGHPSNETVMPDSASLQQLFPALDQIPAEFRLSAPIHQRVSLVDGELRPWDGATKTVLSPVCARPPDGSVEQVEIGSYPVMGEAESDAALDAAVRAYDAGRGEWPTMKVEQRIACMQDFIKRMVAQRELVVNLIMWEIGKSLADSQKEFDRTVTYMTQTIEALKELDNANSRFVIAEGTIGQIRRTPLGVVLCMGPYNYPLNETFATLIPALLMGNTVVFKPPQYGTLLFEPLLEAFRDAFPKGVINTIYAPGAVVVPHMLASGKINVLALIGSSKVADHLKKQHPKSHRLRAILGLDAKNAAIVLPDADLDLTVKECLLGALSFNGQRCTALKMLLVHRSIVDEFLKRFTAALEQLKIGMPWEKGVSITPLPGMHRTAYMTDAIDDAKAKGAQVVNESGGVFCKTLFYPAVVYPVAEGMKLYREEQFGPIIPVAPFDDVETALDYVTTSEHGQQVSIFGSDPAQIGALVDPLVNQVCRVNINCQCQRGPDVFPFAGRKDSAEGTLSVTDALRAFSIRSMVAAKQTESSKQLLDTIVSDHHSKFINTGFIF</sequence>
<evidence type="ECO:0000313" key="5">
    <source>
        <dbReference type="Proteomes" id="UP000004535"/>
    </source>
</evidence>
<dbReference type="PROSITE" id="PS00070">
    <property type="entry name" value="ALDEHYDE_DEHYDR_CYS"/>
    <property type="match status" value="1"/>
</dbReference>
<keyword evidence="2" id="KW-0560">Oxidoreductase</keyword>
<reference evidence="4 5" key="1">
    <citation type="journal article" date="2012" name="J. Bacteriol.">
        <title>Draft Genome Sequence Determination for Cystic Fibrosis and Chronic Granulomatous Disease Burkholderia multivorans Isolates.</title>
        <authorList>
            <person name="Varga J.J."/>
            <person name="Losada L."/>
            <person name="Zelazny A.M."/>
            <person name="Brinkac L."/>
            <person name="Harkins D."/>
            <person name="Radune D."/>
            <person name="Hostetler J."/>
            <person name="Sampaio E.P."/>
            <person name="Ronning C.M."/>
            <person name="Nierman W.C."/>
            <person name="Greenberg D.E."/>
            <person name="Holland S.M."/>
            <person name="Goldberg J.B."/>
        </authorList>
    </citation>
    <scope>NUCLEOTIDE SEQUENCE [LARGE SCALE GENOMIC DNA]</scope>
    <source>
        <strain evidence="4 5">CGD2</strain>
    </source>
</reference>
<name>B9BL52_9BURK</name>
<dbReference type="InterPro" id="IPR016162">
    <property type="entry name" value="Ald_DH_N"/>
</dbReference>
<dbReference type="Pfam" id="PF00171">
    <property type="entry name" value="Aldedh"/>
    <property type="match status" value="1"/>
</dbReference>
<dbReference type="AlphaFoldDB" id="B9BL52"/>
<dbReference type="InterPro" id="IPR016161">
    <property type="entry name" value="Ald_DH/histidinol_DH"/>
</dbReference>
<organism evidence="4 5">
    <name type="scientific">Burkholderia multivorans CGD2</name>
    <dbReference type="NCBI Taxonomy" id="513052"/>
    <lineage>
        <taxon>Bacteria</taxon>
        <taxon>Pseudomonadati</taxon>
        <taxon>Pseudomonadota</taxon>
        <taxon>Betaproteobacteria</taxon>
        <taxon>Burkholderiales</taxon>
        <taxon>Burkholderiaceae</taxon>
        <taxon>Burkholderia</taxon>
        <taxon>Burkholderia cepacia complex</taxon>
    </lineage>
</organism>
<dbReference type="GO" id="GO:0016620">
    <property type="term" value="F:oxidoreductase activity, acting on the aldehyde or oxo group of donors, NAD or NADP as acceptor"/>
    <property type="evidence" value="ECO:0007669"/>
    <property type="project" value="InterPro"/>
</dbReference>
<dbReference type="Gene3D" id="3.40.605.10">
    <property type="entry name" value="Aldehyde Dehydrogenase, Chain A, domain 1"/>
    <property type="match status" value="1"/>
</dbReference>
<dbReference type="CDD" id="cd07082">
    <property type="entry name" value="ALDH_F11_NP-GAPDH"/>
    <property type="match status" value="1"/>
</dbReference>